<feature type="binding site" evidence="6">
    <location>
        <position position="69"/>
    </location>
    <ligand>
        <name>Zn(2+)</name>
        <dbReference type="ChEBI" id="CHEBI:29105"/>
        <note>catalytic</note>
    </ligand>
</feature>
<comment type="function">
    <text evidence="6">Catalyzes the deamination of adenosine to inosine at the wobble position 34 of tRNA(Arg2).</text>
</comment>
<evidence type="ECO:0000256" key="4">
    <source>
        <dbReference type="ARBA" id="ARBA00022833"/>
    </source>
</evidence>
<dbReference type="Gene3D" id="3.40.140.10">
    <property type="entry name" value="Cytidine Deaminase, domain 2"/>
    <property type="match status" value="1"/>
</dbReference>
<proteinExistence type="inferred from homology"/>
<comment type="catalytic activity">
    <reaction evidence="5 6">
        <text>adenosine(34) in tRNA + H2O + H(+) = inosine(34) in tRNA + NH4(+)</text>
        <dbReference type="Rhea" id="RHEA:43168"/>
        <dbReference type="Rhea" id="RHEA-COMP:10373"/>
        <dbReference type="Rhea" id="RHEA-COMP:10374"/>
        <dbReference type="ChEBI" id="CHEBI:15377"/>
        <dbReference type="ChEBI" id="CHEBI:15378"/>
        <dbReference type="ChEBI" id="CHEBI:28938"/>
        <dbReference type="ChEBI" id="CHEBI:74411"/>
        <dbReference type="ChEBI" id="CHEBI:82852"/>
        <dbReference type="EC" id="3.5.4.33"/>
    </reaction>
</comment>
<dbReference type="InterPro" id="IPR002125">
    <property type="entry name" value="CMP_dCMP_dom"/>
</dbReference>
<dbReference type="InterPro" id="IPR016193">
    <property type="entry name" value="Cytidine_deaminase-like"/>
</dbReference>
<evidence type="ECO:0000259" key="7">
    <source>
        <dbReference type="PROSITE" id="PS51747"/>
    </source>
</evidence>
<sequence length="176" mass="18386">MSRQSERPVTETAAVAETYAAWLGDALELAAATAGSDDVPVGAVVIGADGVTVGRGRNVREEIGDPTGHAEMVALREAAAAVGSWRLDGATLVVTLEPCVMCAGAAMAARVERIIFGAWDPKAGACGSVWDLTRDPLAIHRVEVVGGVRAEESASLLVDFFGRKRLIGSEVEEDLR</sequence>
<dbReference type="PANTHER" id="PTHR11079:SF202">
    <property type="entry name" value="TRNA-SPECIFIC ADENOSINE DEAMINASE"/>
    <property type="match status" value="1"/>
</dbReference>
<dbReference type="Pfam" id="PF00383">
    <property type="entry name" value="dCMP_cyt_deam_1"/>
    <property type="match status" value="1"/>
</dbReference>
<comment type="cofactor">
    <cofactor evidence="6">
        <name>Zn(2+)</name>
        <dbReference type="ChEBI" id="CHEBI:29105"/>
    </cofactor>
    <text evidence="6">Binds 1 zinc ion per subunit.</text>
</comment>
<dbReference type="RefSeq" id="WP_272463654.1">
    <property type="nucleotide sequence ID" value="NZ_JAPFQL010000107.1"/>
</dbReference>
<keyword evidence="3 6" id="KW-0378">Hydrolase</keyword>
<gene>
    <name evidence="6" type="primary">tadA</name>
    <name evidence="8" type="ORF">OO014_17740</name>
</gene>
<feature type="active site" description="Proton donor" evidence="6">
    <location>
        <position position="71"/>
    </location>
</feature>
<keyword evidence="9" id="KW-1185">Reference proteome</keyword>
<evidence type="ECO:0000256" key="3">
    <source>
        <dbReference type="ARBA" id="ARBA00022801"/>
    </source>
</evidence>
<feature type="domain" description="CMP/dCMP-type deaminase" evidence="7">
    <location>
        <begin position="17"/>
        <end position="145"/>
    </location>
</feature>
<dbReference type="PROSITE" id="PS51747">
    <property type="entry name" value="CYT_DCMP_DEAMINASES_2"/>
    <property type="match status" value="1"/>
</dbReference>
<name>A0ABT5GLG9_9MICO</name>
<protein>
    <recommendedName>
        <fullName evidence="6">tRNA-specific adenosine deaminase</fullName>
        <ecNumber evidence="6">3.5.4.33</ecNumber>
    </recommendedName>
</protein>
<evidence type="ECO:0000256" key="1">
    <source>
        <dbReference type="ARBA" id="ARBA00022694"/>
    </source>
</evidence>
<comment type="similarity">
    <text evidence="6">Belongs to the cytidine and deoxycytidylate deaminase family.</text>
</comment>
<dbReference type="PANTHER" id="PTHR11079">
    <property type="entry name" value="CYTOSINE DEAMINASE FAMILY MEMBER"/>
    <property type="match status" value="1"/>
</dbReference>
<dbReference type="Proteomes" id="UP001150259">
    <property type="component" value="Unassembled WGS sequence"/>
</dbReference>
<keyword evidence="1 6" id="KW-0819">tRNA processing</keyword>
<comment type="subunit">
    <text evidence="6">Homodimer.</text>
</comment>
<evidence type="ECO:0000256" key="2">
    <source>
        <dbReference type="ARBA" id="ARBA00022723"/>
    </source>
</evidence>
<feature type="binding site" evidence="6">
    <location>
        <position position="102"/>
    </location>
    <ligand>
        <name>Zn(2+)</name>
        <dbReference type="ChEBI" id="CHEBI:29105"/>
        <note>catalytic</note>
    </ligand>
</feature>
<keyword evidence="2 6" id="KW-0479">Metal-binding</keyword>
<comment type="caution">
    <text evidence="8">The sequence shown here is derived from an EMBL/GenBank/DDBJ whole genome shotgun (WGS) entry which is preliminary data.</text>
</comment>
<dbReference type="HAMAP" id="MF_00972">
    <property type="entry name" value="tRNA_aden_deaminase"/>
    <property type="match status" value="1"/>
</dbReference>
<organism evidence="8 9">
    <name type="scientific">Intrasporangium calvum</name>
    <dbReference type="NCBI Taxonomy" id="53358"/>
    <lineage>
        <taxon>Bacteria</taxon>
        <taxon>Bacillati</taxon>
        <taxon>Actinomycetota</taxon>
        <taxon>Actinomycetes</taxon>
        <taxon>Micrococcales</taxon>
        <taxon>Intrasporangiaceae</taxon>
        <taxon>Intrasporangium</taxon>
    </lineage>
</organism>
<reference evidence="8 9" key="1">
    <citation type="submission" date="2022-11" db="EMBL/GenBank/DDBJ databases">
        <title>Anaerobic phenanthrene biodegradation by a DNRA strain PheN6.</title>
        <authorList>
            <person name="Zhang Z."/>
        </authorList>
    </citation>
    <scope>NUCLEOTIDE SEQUENCE [LARGE SCALE GENOMIC DNA]</scope>
    <source>
        <strain evidence="8 9">PheN6</strain>
    </source>
</reference>
<dbReference type="InterPro" id="IPR028883">
    <property type="entry name" value="tRNA_aden_deaminase"/>
</dbReference>
<feature type="binding site" evidence="6">
    <location>
        <position position="99"/>
    </location>
    <ligand>
        <name>Zn(2+)</name>
        <dbReference type="ChEBI" id="CHEBI:29105"/>
        <note>catalytic</note>
    </ligand>
</feature>
<evidence type="ECO:0000313" key="9">
    <source>
        <dbReference type="Proteomes" id="UP001150259"/>
    </source>
</evidence>
<dbReference type="EMBL" id="JAPFQL010000107">
    <property type="protein sequence ID" value="MDC5699095.1"/>
    <property type="molecule type" value="Genomic_DNA"/>
</dbReference>
<dbReference type="EC" id="3.5.4.33" evidence="6"/>
<dbReference type="CDD" id="cd01285">
    <property type="entry name" value="nucleoside_deaminase"/>
    <property type="match status" value="1"/>
</dbReference>
<accession>A0ABT5GLG9</accession>
<keyword evidence="4 6" id="KW-0862">Zinc</keyword>
<evidence type="ECO:0000256" key="5">
    <source>
        <dbReference type="ARBA" id="ARBA00048045"/>
    </source>
</evidence>
<evidence type="ECO:0000256" key="6">
    <source>
        <dbReference type="HAMAP-Rule" id="MF_00972"/>
    </source>
</evidence>
<dbReference type="SUPFAM" id="SSF53927">
    <property type="entry name" value="Cytidine deaminase-like"/>
    <property type="match status" value="1"/>
</dbReference>
<evidence type="ECO:0000313" key="8">
    <source>
        <dbReference type="EMBL" id="MDC5699095.1"/>
    </source>
</evidence>